<dbReference type="GO" id="GO:0004672">
    <property type="term" value="F:protein kinase activity"/>
    <property type="evidence" value="ECO:0007669"/>
    <property type="project" value="InterPro"/>
</dbReference>
<evidence type="ECO:0000256" key="1">
    <source>
        <dbReference type="SAM" id="MobiDB-lite"/>
    </source>
</evidence>
<sequence length="232" mass="25006">MRGRPPGFGWFRQIDDRDGGGAGRTLVDEYALLREYLPDAPLQFHRDDRTTTLVTRWPGERSGRPSDSLHQVLGDGTGRDHGQTSRWCTGLAGLCDSLGALHDRGRAHRALSPAALIARDDGRIVLRDLGLAAQAGRAGENPGEYQTPEQRRRGAAGPGPWTDVRQVAAIAHLVLTGRVPHATAPPPLRRWEPAVPGEIATVVDAALAADPAARPDIRSLGVALHLAQHHMD</sequence>
<dbReference type="SUPFAM" id="SSF56112">
    <property type="entry name" value="Protein kinase-like (PK-like)"/>
    <property type="match status" value="1"/>
</dbReference>
<reference evidence="3 4" key="1">
    <citation type="submission" date="2020-08" db="EMBL/GenBank/DDBJ databases">
        <title>Genomic Encyclopedia of Type Strains, Phase III (KMG-III): the genomes of soil and plant-associated and newly described type strains.</title>
        <authorList>
            <person name="Whitman W."/>
        </authorList>
    </citation>
    <scope>NUCLEOTIDE SEQUENCE [LARGE SCALE GENOMIC DNA]</scope>
    <source>
        <strain evidence="3 4">CECT 8960</strain>
    </source>
</reference>
<dbReference type="PROSITE" id="PS50011">
    <property type="entry name" value="PROTEIN_KINASE_DOM"/>
    <property type="match status" value="1"/>
</dbReference>
<dbReference type="Gene3D" id="1.10.510.10">
    <property type="entry name" value="Transferase(Phosphotransferase) domain 1"/>
    <property type="match status" value="1"/>
</dbReference>
<organism evidence="3 4">
    <name type="scientific">Actinophytocola algeriensis</name>
    <dbReference type="NCBI Taxonomy" id="1768010"/>
    <lineage>
        <taxon>Bacteria</taxon>
        <taxon>Bacillati</taxon>
        <taxon>Actinomycetota</taxon>
        <taxon>Actinomycetes</taxon>
        <taxon>Pseudonocardiales</taxon>
        <taxon>Pseudonocardiaceae</taxon>
    </lineage>
</organism>
<proteinExistence type="predicted"/>
<evidence type="ECO:0000313" key="4">
    <source>
        <dbReference type="Proteomes" id="UP000520767"/>
    </source>
</evidence>
<keyword evidence="4" id="KW-1185">Reference proteome</keyword>
<gene>
    <name evidence="3" type="ORF">FHR82_005421</name>
</gene>
<protein>
    <recommendedName>
        <fullName evidence="2">Protein kinase domain-containing protein</fullName>
    </recommendedName>
</protein>
<dbReference type="InterPro" id="IPR000719">
    <property type="entry name" value="Prot_kinase_dom"/>
</dbReference>
<evidence type="ECO:0000313" key="3">
    <source>
        <dbReference type="EMBL" id="MBB4909168.1"/>
    </source>
</evidence>
<evidence type="ECO:0000259" key="2">
    <source>
        <dbReference type="PROSITE" id="PS50011"/>
    </source>
</evidence>
<feature type="domain" description="Protein kinase" evidence="2">
    <location>
        <begin position="1"/>
        <end position="228"/>
    </location>
</feature>
<dbReference type="Proteomes" id="UP000520767">
    <property type="component" value="Unassembled WGS sequence"/>
</dbReference>
<comment type="caution">
    <text evidence="3">The sequence shown here is derived from an EMBL/GenBank/DDBJ whole genome shotgun (WGS) entry which is preliminary data.</text>
</comment>
<dbReference type="InterPro" id="IPR011009">
    <property type="entry name" value="Kinase-like_dom_sf"/>
</dbReference>
<feature type="region of interest" description="Disordered" evidence="1">
    <location>
        <begin position="135"/>
        <end position="160"/>
    </location>
</feature>
<accession>A0A7W7Q947</accession>
<feature type="region of interest" description="Disordered" evidence="1">
    <location>
        <begin position="56"/>
        <end position="83"/>
    </location>
</feature>
<dbReference type="RefSeq" id="WP_184813199.1">
    <property type="nucleotide sequence ID" value="NZ_JACHJQ010000005.1"/>
</dbReference>
<dbReference type="AlphaFoldDB" id="A0A7W7Q947"/>
<name>A0A7W7Q947_9PSEU</name>
<dbReference type="EMBL" id="JACHJQ010000005">
    <property type="protein sequence ID" value="MBB4909168.1"/>
    <property type="molecule type" value="Genomic_DNA"/>
</dbReference>
<dbReference type="GO" id="GO:0005524">
    <property type="term" value="F:ATP binding"/>
    <property type="evidence" value="ECO:0007669"/>
    <property type="project" value="InterPro"/>
</dbReference>